<feature type="region of interest" description="Disordered" evidence="7">
    <location>
        <begin position="134"/>
        <end position="155"/>
    </location>
</feature>
<keyword evidence="4" id="KW-0804">Transcription</keyword>
<sequence length="341" mass="38194">MSRVLEYDVGAAVASERFGVETLLPPGVTPAMRLREGLKIDVIELDEEKIIFDFVGADVSLANALRRIMLAEVPTMAIETVYIWDNSSLLHDEVLAHRLGLVPLNADPDKFDFLDGPDDQPTDQNTLVFRIDARCGNRPPEGETDQSDPRWRRDPDAPYTRHIYSSCFEWVPQGNQRERLGEVGPVHDDILLAKLRPGQRIQLEMHCRKGTGKDHAKFQPVATASYRLLPKVTLQPAAQALPNEKKEALVDQCPMNVLDIEDGDLIAARPRDCTMCRECVRKEEHQGMVTLSRVADHFIFSVETVGAIAPEAIVKKAIEVLKEKCKGTLEDIGEYMESTGR</sequence>
<organism evidence="9">
    <name type="scientific">Phaeomonas parva</name>
    <dbReference type="NCBI Taxonomy" id="124430"/>
    <lineage>
        <taxon>Eukaryota</taxon>
        <taxon>Sar</taxon>
        <taxon>Stramenopiles</taxon>
        <taxon>Ochrophyta</taxon>
        <taxon>Pinguiophyceae</taxon>
        <taxon>Pinguiochrysidales</taxon>
        <taxon>Pinguiochrysidaceae</taxon>
        <taxon>Phaeomonas</taxon>
    </lineage>
</organism>
<evidence type="ECO:0000256" key="4">
    <source>
        <dbReference type="ARBA" id="ARBA00023163"/>
    </source>
</evidence>
<dbReference type="InterPro" id="IPR022842">
    <property type="entry name" value="RNAP_Rpo3/Rpb3/RPAC1"/>
</dbReference>
<dbReference type="GO" id="GO:0005666">
    <property type="term" value="C:RNA polymerase III complex"/>
    <property type="evidence" value="ECO:0007669"/>
    <property type="project" value="TreeGrafter"/>
</dbReference>
<dbReference type="GO" id="GO:0003677">
    <property type="term" value="F:DNA binding"/>
    <property type="evidence" value="ECO:0007669"/>
    <property type="project" value="InterPro"/>
</dbReference>
<protein>
    <recommendedName>
        <fullName evidence="2">DNA-directed RNA polymerases I and III subunit RPAC1</fullName>
    </recommendedName>
</protein>
<evidence type="ECO:0000256" key="2">
    <source>
        <dbReference type="ARBA" id="ARBA00022083"/>
    </source>
</evidence>
<dbReference type="PANTHER" id="PTHR11800:SF13">
    <property type="entry name" value="DNA-DIRECTED RNA POLYMERASES I AND III SUBUNIT RPAC1"/>
    <property type="match status" value="1"/>
</dbReference>
<reference evidence="9" key="1">
    <citation type="submission" date="2021-01" db="EMBL/GenBank/DDBJ databases">
        <authorList>
            <person name="Corre E."/>
            <person name="Pelletier E."/>
            <person name="Niang G."/>
            <person name="Scheremetjew M."/>
            <person name="Finn R."/>
            <person name="Kale V."/>
            <person name="Holt S."/>
            <person name="Cochrane G."/>
            <person name="Meng A."/>
            <person name="Brown T."/>
            <person name="Cohen L."/>
        </authorList>
    </citation>
    <scope>NUCLEOTIDE SEQUENCE</scope>
    <source>
        <strain evidence="9">CCMP2877</strain>
    </source>
</reference>
<dbReference type="InterPro" id="IPR036643">
    <property type="entry name" value="RNApol_insert_sf"/>
</dbReference>
<dbReference type="Gene3D" id="3.30.1360.10">
    <property type="entry name" value="RNA polymerase, RBP11-like subunit"/>
    <property type="match status" value="1"/>
</dbReference>
<evidence type="ECO:0000256" key="1">
    <source>
        <dbReference type="ARBA" id="ARBA00004123"/>
    </source>
</evidence>
<dbReference type="CDD" id="cd07032">
    <property type="entry name" value="RNAP_I_II_AC40"/>
    <property type="match status" value="1"/>
</dbReference>
<dbReference type="SUPFAM" id="SSF56553">
    <property type="entry name" value="Insert subdomain of RNA polymerase alpha subunit"/>
    <property type="match status" value="1"/>
</dbReference>
<feature type="domain" description="DNA-directed RNA polymerase RpoA/D/Rpb3-type" evidence="8">
    <location>
        <begin position="49"/>
        <end position="331"/>
    </location>
</feature>
<dbReference type="InterPro" id="IPR011262">
    <property type="entry name" value="DNA-dir_RNA_pol_insert"/>
</dbReference>
<dbReference type="GO" id="GO:0046983">
    <property type="term" value="F:protein dimerization activity"/>
    <property type="evidence" value="ECO:0007669"/>
    <property type="project" value="InterPro"/>
</dbReference>
<dbReference type="Pfam" id="PF01000">
    <property type="entry name" value="RNA_pol_A_bac"/>
    <property type="match status" value="1"/>
</dbReference>
<evidence type="ECO:0000313" key="9">
    <source>
        <dbReference type="EMBL" id="CAD9268128.1"/>
    </source>
</evidence>
<evidence type="ECO:0000256" key="7">
    <source>
        <dbReference type="SAM" id="MobiDB-lite"/>
    </source>
</evidence>
<dbReference type="PROSITE" id="PS00446">
    <property type="entry name" value="RNA_POL_D_30KD"/>
    <property type="match status" value="1"/>
</dbReference>
<dbReference type="SMART" id="SM00662">
    <property type="entry name" value="RPOLD"/>
    <property type="match status" value="1"/>
</dbReference>
<dbReference type="EMBL" id="HBGJ01042321">
    <property type="protein sequence ID" value="CAD9268128.1"/>
    <property type="molecule type" value="Transcribed_RNA"/>
</dbReference>
<dbReference type="AlphaFoldDB" id="A0A7S1UHE4"/>
<gene>
    <name evidence="9" type="ORF">PPAR1163_LOCUS26559</name>
</gene>
<dbReference type="InterPro" id="IPR033901">
    <property type="entry name" value="RNAPI/III_AC40"/>
</dbReference>
<dbReference type="GO" id="GO:0006351">
    <property type="term" value="P:DNA-templated transcription"/>
    <property type="evidence" value="ECO:0007669"/>
    <property type="project" value="InterPro"/>
</dbReference>
<evidence type="ECO:0000256" key="5">
    <source>
        <dbReference type="ARBA" id="ARBA00023242"/>
    </source>
</evidence>
<dbReference type="InterPro" id="IPR011263">
    <property type="entry name" value="DNA-dir_RNA_pol_RpoA/D/Rpb3"/>
</dbReference>
<dbReference type="InterPro" id="IPR036603">
    <property type="entry name" value="RBP11-like"/>
</dbReference>
<evidence type="ECO:0000256" key="6">
    <source>
        <dbReference type="ARBA" id="ARBA00025804"/>
    </source>
</evidence>
<dbReference type="GO" id="GO:0005736">
    <property type="term" value="C:RNA polymerase I complex"/>
    <property type="evidence" value="ECO:0007669"/>
    <property type="project" value="TreeGrafter"/>
</dbReference>
<dbReference type="Gene3D" id="2.170.120.12">
    <property type="entry name" value="DNA-directed RNA polymerase, insert domain"/>
    <property type="match status" value="1"/>
</dbReference>
<keyword evidence="5" id="KW-0539">Nucleus</keyword>
<keyword evidence="3" id="KW-0240">DNA-directed RNA polymerase</keyword>
<proteinExistence type="inferred from homology"/>
<dbReference type="InterPro" id="IPR001514">
    <property type="entry name" value="DNA-dir_RNA_pol_30-40kDasu_CS"/>
</dbReference>
<comment type="similarity">
    <text evidence="6">Belongs to the archaeal Rpo3/eukaryotic RPB3 RNA polymerase subunit family.</text>
</comment>
<dbReference type="Pfam" id="PF01193">
    <property type="entry name" value="RNA_pol_L"/>
    <property type="match status" value="1"/>
</dbReference>
<accession>A0A7S1UHE4</accession>
<dbReference type="InterPro" id="IPR050518">
    <property type="entry name" value="Rpo3/RPB3_RNA_Pol_subunit"/>
</dbReference>
<evidence type="ECO:0000256" key="3">
    <source>
        <dbReference type="ARBA" id="ARBA00022478"/>
    </source>
</evidence>
<comment type="subcellular location">
    <subcellularLocation>
        <location evidence="1">Nucleus</location>
    </subcellularLocation>
</comment>
<dbReference type="GO" id="GO:0003899">
    <property type="term" value="F:DNA-directed RNA polymerase activity"/>
    <property type="evidence" value="ECO:0007669"/>
    <property type="project" value="InterPro"/>
</dbReference>
<dbReference type="SUPFAM" id="SSF55257">
    <property type="entry name" value="RBP11-like subunits of RNA polymerase"/>
    <property type="match status" value="1"/>
</dbReference>
<name>A0A7S1UHE4_9STRA</name>
<dbReference type="HAMAP" id="MF_00320">
    <property type="entry name" value="RNApol_arch_Rpo3"/>
    <property type="match status" value="1"/>
</dbReference>
<dbReference type="PANTHER" id="PTHR11800">
    <property type="entry name" value="DNA-DIRECTED RNA POLYMERASE"/>
    <property type="match status" value="1"/>
</dbReference>
<evidence type="ECO:0000259" key="8">
    <source>
        <dbReference type="SMART" id="SM00662"/>
    </source>
</evidence>